<dbReference type="Proteomes" id="UP000019140">
    <property type="component" value="Unassembled WGS sequence"/>
</dbReference>
<feature type="domain" description="Thioredoxin-like fold" evidence="1">
    <location>
        <begin position="1"/>
        <end position="36"/>
    </location>
</feature>
<evidence type="ECO:0000259" key="1">
    <source>
        <dbReference type="Pfam" id="PF13462"/>
    </source>
</evidence>
<comment type="caution">
    <text evidence="2">The sequence shown here is derived from an EMBL/GenBank/DDBJ whole genome shotgun (WGS) entry which is preliminary data.</text>
</comment>
<accession>W4M6V5</accession>
<sequence>MKDGQAAGVNSTPSFFVNGQPLSGAVPYERFQELVEAALAQNQSAKQ</sequence>
<dbReference type="Pfam" id="PF13462">
    <property type="entry name" value="Thioredoxin_4"/>
    <property type="match status" value="1"/>
</dbReference>
<proteinExistence type="predicted"/>
<dbReference type="AlphaFoldDB" id="W4M6V5"/>
<evidence type="ECO:0000313" key="3">
    <source>
        <dbReference type="Proteomes" id="UP000019140"/>
    </source>
</evidence>
<keyword evidence="3" id="KW-1185">Reference proteome</keyword>
<organism evidence="2 3">
    <name type="scientific">Candidatus Entotheonella gemina</name>
    <dbReference type="NCBI Taxonomy" id="1429439"/>
    <lineage>
        <taxon>Bacteria</taxon>
        <taxon>Pseudomonadati</taxon>
        <taxon>Nitrospinota/Tectimicrobiota group</taxon>
        <taxon>Candidatus Tectimicrobiota</taxon>
        <taxon>Candidatus Entotheonellia</taxon>
        <taxon>Candidatus Entotheonellales</taxon>
        <taxon>Candidatus Entotheonellaceae</taxon>
        <taxon>Candidatus Entotheonella</taxon>
    </lineage>
</organism>
<dbReference type="EMBL" id="AZHX01000839">
    <property type="protein sequence ID" value="ETX05903.1"/>
    <property type="molecule type" value="Genomic_DNA"/>
</dbReference>
<dbReference type="CDD" id="cd02972">
    <property type="entry name" value="DsbA_family"/>
    <property type="match status" value="1"/>
</dbReference>
<dbReference type="SUPFAM" id="SSF52833">
    <property type="entry name" value="Thioredoxin-like"/>
    <property type="match status" value="1"/>
</dbReference>
<protein>
    <recommendedName>
        <fullName evidence="1">Thioredoxin-like fold domain-containing protein</fullName>
    </recommendedName>
</protein>
<evidence type="ECO:0000313" key="2">
    <source>
        <dbReference type="EMBL" id="ETX05903.1"/>
    </source>
</evidence>
<dbReference type="InterPro" id="IPR036249">
    <property type="entry name" value="Thioredoxin-like_sf"/>
</dbReference>
<gene>
    <name evidence="2" type="ORF">ETSY2_20280</name>
</gene>
<dbReference type="HOGENOM" id="CLU_3165881_0_0_7"/>
<name>W4M6V5_9BACT</name>
<reference evidence="2 3" key="1">
    <citation type="journal article" date="2014" name="Nature">
        <title>An environmental bacterial taxon with a large and distinct metabolic repertoire.</title>
        <authorList>
            <person name="Wilson M.C."/>
            <person name="Mori T."/>
            <person name="Ruckert C."/>
            <person name="Uria A.R."/>
            <person name="Helf M.J."/>
            <person name="Takada K."/>
            <person name="Gernert C."/>
            <person name="Steffens U.A."/>
            <person name="Heycke N."/>
            <person name="Schmitt S."/>
            <person name="Rinke C."/>
            <person name="Helfrich E.J."/>
            <person name="Brachmann A.O."/>
            <person name="Gurgui C."/>
            <person name="Wakimoto T."/>
            <person name="Kracht M."/>
            <person name="Crusemann M."/>
            <person name="Hentschel U."/>
            <person name="Abe I."/>
            <person name="Matsunaga S."/>
            <person name="Kalinowski J."/>
            <person name="Takeyama H."/>
            <person name="Piel J."/>
        </authorList>
    </citation>
    <scope>NUCLEOTIDE SEQUENCE [LARGE SCALE GENOMIC DNA]</scope>
    <source>
        <strain evidence="3">TSY2</strain>
    </source>
</reference>
<dbReference type="Gene3D" id="3.40.30.10">
    <property type="entry name" value="Glutaredoxin"/>
    <property type="match status" value="1"/>
</dbReference>
<dbReference type="InterPro" id="IPR012336">
    <property type="entry name" value="Thioredoxin-like_fold"/>
</dbReference>